<protein>
    <submittedName>
        <fullName evidence="1">Uncharacterized protein</fullName>
    </submittedName>
</protein>
<proteinExistence type="predicted"/>
<dbReference type="KEGG" id="vg:23462422"/>
<evidence type="ECO:0000313" key="2">
    <source>
        <dbReference type="Proteomes" id="UP000202511"/>
    </source>
</evidence>
<dbReference type="GeneID" id="23462422"/>
<reference evidence="1 2" key="1">
    <citation type="journal article" date="2015" name="Parasitol. Res.">
        <title>Viruses in close associations with free-living amoebae.</title>
        <authorList>
            <person name="Scheid P."/>
        </authorList>
    </citation>
    <scope>NUCLEOTIDE SEQUENCE [LARGE SCALE GENOMIC DNA]</scope>
    <source>
        <strain evidence="1">KlaHel</strain>
    </source>
</reference>
<dbReference type="Proteomes" id="UP000202511">
    <property type="component" value="Segment"/>
</dbReference>
<evidence type="ECO:0000313" key="1">
    <source>
        <dbReference type="EMBL" id="AJF97505.1"/>
    </source>
</evidence>
<organism evidence="1 2">
    <name type="scientific">Pandoravirus inopinatum</name>
    <dbReference type="NCBI Taxonomy" id="1605721"/>
    <lineage>
        <taxon>Viruses</taxon>
        <taxon>Pandoravirus</taxon>
    </lineage>
</organism>
<sequence length="117" mass="13893">MAQPISAGRASIVFFTKLYFTPKVGGRTYAKKWLQDWRFCWHAGAAWPRGDRLTNDCAPKKRGEQRPRRKDLTFVHMQKMLPRKNIQRKKVKKSHCKRRNINSKNVMYFLVQETRIG</sequence>
<accession>A0A0B5J6T9</accession>
<name>A0A0B5J6T9_9VIRU</name>
<dbReference type="RefSeq" id="YP_009119740.1">
    <property type="nucleotide sequence ID" value="NC_026440.1"/>
</dbReference>
<dbReference type="EMBL" id="KP136319">
    <property type="protein sequence ID" value="AJF97505.1"/>
    <property type="molecule type" value="Genomic_DNA"/>
</dbReference>